<protein>
    <submittedName>
        <fullName evidence="1">Uncharacterized protein</fullName>
    </submittedName>
</protein>
<gene>
    <name evidence="1" type="ORF">DFH05DRAFT_1542445</name>
</gene>
<reference evidence="1 2" key="1">
    <citation type="journal article" date="2023" name="Proc. Natl. Acad. Sci. U.S.A.">
        <title>A global phylogenomic analysis of the shiitake genus Lentinula.</title>
        <authorList>
            <person name="Sierra-Patev S."/>
            <person name="Min B."/>
            <person name="Naranjo-Ortiz M."/>
            <person name="Looney B."/>
            <person name="Konkel Z."/>
            <person name="Slot J.C."/>
            <person name="Sakamoto Y."/>
            <person name="Steenwyk J.L."/>
            <person name="Rokas A."/>
            <person name="Carro J."/>
            <person name="Camarero S."/>
            <person name="Ferreira P."/>
            <person name="Molpeceres G."/>
            <person name="Ruiz-Duenas F.J."/>
            <person name="Serrano A."/>
            <person name="Henrissat B."/>
            <person name="Drula E."/>
            <person name="Hughes K.W."/>
            <person name="Mata J.L."/>
            <person name="Ishikawa N.K."/>
            <person name="Vargas-Isla R."/>
            <person name="Ushijima S."/>
            <person name="Smith C.A."/>
            <person name="Donoghue J."/>
            <person name="Ahrendt S."/>
            <person name="Andreopoulos W."/>
            <person name="He G."/>
            <person name="LaButti K."/>
            <person name="Lipzen A."/>
            <person name="Ng V."/>
            <person name="Riley R."/>
            <person name="Sandor L."/>
            <person name="Barry K."/>
            <person name="Martinez A.T."/>
            <person name="Xiao Y."/>
            <person name="Gibbons J.G."/>
            <person name="Terashima K."/>
            <person name="Grigoriev I.V."/>
            <person name="Hibbett D."/>
        </authorList>
    </citation>
    <scope>NUCLEOTIDE SEQUENCE [LARGE SCALE GENOMIC DNA]</scope>
    <source>
        <strain evidence="1 2">TFB7810</strain>
    </source>
</reference>
<comment type="caution">
    <text evidence="1">The sequence shown here is derived from an EMBL/GenBank/DDBJ whole genome shotgun (WGS) entry which is preliminary data.</text>
</comment>
<evidence type="ECO:0000313" key="1">
    <source>
        <dbReference type="EMBL" id="KAJ3745536.1"/>
    </source>
</evidence>
<sequence>MVQRLKSIFHTGSLPPEISSLIDLYQDSFEYGDSRGTRISDALAFEDPLSEDLDMSSASLTLLDDKMFNMVQQVINSFSLPGVASRRVKFHRKIRCRDLLLSVVANNYASAQVVIFNNNTWFAAVIQRIFTATWLSSPGQTHQCPFALIIPYKPLDSSNGIPDPYSRFGFSGSKLFDGKLDDNPLVVPIDSISSHFTYTPQEHSPISTSFHALPLTKFPDFGAAQHRHIFHTAVFIYRSPLFCFI</sequence>
<accession>A0A9W8P2R9</accession>
<name>A0A9W8P2R9_9AGAR</name>
<keyword evidence="2" id="KW-1185">Reference proteome</keyword>
<organism evidence="1 2">
    <name type="scientific">Lentinula detonsa</name>
    <dbReference type="NCBI Taxonomy" id="2804962"/>
    <lineage>
        <taxon>Eukaryota</taxon>
        <taxon>Fungi</taxon>
        <taxon>Dikarya</taxon>
        <taxon>Basidiomycota</taxon>
        <taxon>Agaricomycotina</taxon>
        <taxon>Agaricomycetes</taxon>
        <taxon>Agaricomycetidae</taxon>
        <taxon>Agaricales</taxon>
        <taxon>Marasmiineae</taxon>
        <taxon>Omphalotaceae</taxon>
        <taxon>Lentinula</taxon>
    </lineage>
</organism>
<dbReference type="Proteomes" id="UP001142393">
    <property type="component" value="Unassembled WGS sequence"/>
</dbReference>
<evidence type="ECO:0000313" key="2">
    <source>
        <dbReference type="Proteomes" id="UP001142393"/>
    </source>
</evidence>
<dbReference type="AlphaFoldDB" id="A0A9W8P2R9"/>
<dbReference type="EMBL" id="JANVFU010000005">
    <property type="protein sequence ID" value="KAJ3745536.1"/>
    <property type="molecule type" value="Genomic_DNA"/>
</dbReference>
<proteinExistence type="predicted"/>